<evidence type="ECO:0000256" key="20">
    <source>
        <dbReference type="SAM" id="MobiDB-lite"/>
    </source>
</evidence>
<dbReference type="GO" id="GO:0080090">
    <property type="term" value="P:regulation of primary metabolic process"/>
    <property type="evidence" value="ECO:0007669"/>
    <property type="project" value="UniProtKB-ARBA"/>
</dbReference>
<dbReference type="FunFam" id="3.30.1370.10:FF:000016">
    <property type="entry name" value="Putative splicing factor 1"/>
    <property type="match status" value="1"/>
</dbReference>
<dbReference type="GO" id="GO:0005681">
    <property type="term" value="C:spliceosomal complex"/>
    <property type="evidence" value="ECO:0007669"/>
    <property type="project" value="UniProtKB-KW"/>
</dbReference>
<feature type="compositionally biased region" description="Low complexity" evidence="20">
    <location>
        <begin position="562"/>
        <end position="576"/>
    </location>
</feature>
<dbReference type="PROSITE" id="PS50084">
    <property type="entry name" value="KH_TYPE_1"/>
    <property type="match status" value="1"/>
</dbReference>
<reference evidence="22 23" key="1">
    <citation type="submission" date="2024-11" db="EMBL/GenBank/DDBJ databases">
        <title>Chromosome-level genome assembly of the freshwater bivalve Anodonta woodiana.</title>
        <authorList>
            <person name="Chen X."/>
        </authorList>
    </citation>
    <scope>NUCLEOTIDE SEQUENCE [LARGE SCALE GENOMIC DNA]</scope>
    <source>
        <strain evidence="22">MN2024</strain>
        <tissue evidence="22">Gills</tissue>
    </source>
</reference>
<organism evidence="22 23">
    <name type="scientific">Sinanodonta woodiana</name>
    <name type="common">Chinese pond mussel</name>
    <name type="synonym">Anodonta woodiana</name>
    <dbReference type="NCBI Taxonomy" id="1069815"/>
    <lineage>
        <taxon>Eukaryota</taxon>
        <taxon>Metazoa</taxon>
        <taxon>Spiralia</taxon>
        <taxon>Lophotrochozoa</taxon>
        <taxon>Mollusca</taxon>
        <taxon>Bivalvia</taxon>
        <taxon>Autobranchia</taxon>
        <taxon>Heteroconchia</taxon>
        <taxon>Palaeoheterodonta</taxon>
        <taxon>Unionida</taxon>
        <taxon>Unionoidea</taxon>
        <taxon>Unionidae</taxon>
        <taxon>Unioninae</taxon>
        <taxon>Sinanodonta</taxon>
    </lineage>
</organism>
<feature type="compositionally biased region" description="Polar residues" evidence="20">
    <location>
        <begin position="1"/>
        <end position="24"/>
    </location>
</feature>
<evidence type="ECO:0000256" key="6">
    <source>
        <dbReference type="ARBA" id="ARBA00022723"/>
    </source>
</evidence>
<name>A0ABD3WR27_SINWO</name>
<keyword evidence="8 17" id="KW-0863">Zinc-finger</keyword>
<keyword evidence="23" id="KW-1185">Reference proteome</keyword>
<dbReference type="SMART" id="SM00343">
    <property type="entry name" value="ZnF_C2HC"/>
    <property type="match status" value="1"/>
</dbReference>
<feature type="compositionally biased region" description="Low complexity" evidence="20">
    <location>
        <begin position="583"/>
        <end position="593"/>
    </location>
</feature>
<evidence type="ECO:0000256" key="11">
    <source>
        <dbReference type="ARBA" id="ARBA00022990"/>
    </source>
</evidence>
<keyword evidence="3" id="KW-0678">Repressor</keyword>
<evidence type="ECO:0000256" key="15">
    <source>
        <dbReference type="ARBA" id="ARBA00023242"/>
    </source>
</evidence>
<dbReference type="InterPro" id="IPR055256">
    <property type="entry name" value="KH_1_KHDC4/BBP-like"/>
</dbReference>
<dbReference type="PROSITE" id="PS50158">
    <property type="entry name" value="ZF_CCHC"/>
    <property type="match status" value="1"/>
</dbReference>
<dbReference type="Gene3D" id="6.10.140.1790">
    <property type="match status" value="1"/>
</dbReference>
<comment type="function">
    <text evidence="16">Necessary for the ATP-dependent first step of spliceosome assembly. Binds to the intron branch point sequence (BPS) 5'-UACUAAC-3' of the pre-mRNA. May act as transcription repressor.</text>
</comment>
<feature type="compositionally biased region" description="Polar residues" evidence="20">
    <location>
        <begin position="485"/>
        <end position="495"/>
    </location>
</feature>
<dbReference type="Proteomes" id="UP001634394">
    <property type="component" value="Unassembled WGS sequence"/>
</dbReference>
<keyword evidence="14 19" id="KW-0508">mRNA splicing</keyword>
<dbReference type="InterPro" id="IPR036875">
    <property type="entry name" value="Znf_CCHC_sf"/>
</dbReference>
<feature type="compositionally biased region" description="Low complexity" evidence="20">
    <location>
        <begin position="443"/>
        <end position="462"/>
    </location>
</feature>
<feature type="region of interest" description="Disordered" evidence="20">
    <location>
        <begin position="485"/>
        <end position="506"/>
    </location>
</feature>
<evidence type="ECO:0000256" key="9">
    <source>
        <dbReference type="ARBA" id="ARBA00022833"/>
    </source>
</evidence>
<evidence type="ECO:0000256" key="5">
    <source>
        <dbReference type="ARBA" id="ARBA00022664"/>
    </source>
</evidence>
<dbReference type="InterPro" id="IPR036612">
    <property type="entry name" value="KH_dom_type_1_sf"/>
</dbReference>
<evidence type="ECO:0000256" key="14">
    <source>
        <dbReference type="ARBA" id="ARBA00023187"/>
    </source>
</evidence>
<dbReference type="GO" id="GO:0005654">
    <property type="term" value="C:nucleoplasm"/>
    <property type="evidence" value="ECO:0007669"/>
    <property type="project" value="UniProtKB-ARBA"/>
</dbReference>
<evidence type="ECO:0000256" key="10">
    <source>
        <dbReference type="ARBA" id="ARBA00022884"/>
    </source>
</evidence>
<keyword evidence="12" id="KW-0805">Transcription regulation</keyword>
<evidence type="ECO:0000256" key="7">
    <source>
        <dbReference type="ARBA" id="ARBA00022728"/>
    </source>
</evidence>
<dbReference type="InterPro" id="IPR032570">
    <property type="entry name" value="SF1-HH"/>
</dbReference>
<dbReference type="InterPro" id="IPR004087">
    <property type="entry name" value="KH_dom"/>
</dbReference>
<dbReference type="EMBL" id="JBJQND010000005">
    <property type="protein sequence ID" value="KAL3876222.1"/>
    <property type="molecule type" value="Genomic_DNA"/>
</dbReference>
<keyword evidence="13" id="KW-0804">Transcription</keyword>
<dbReference type="SUPFAM" id="SSF54791">
    <property type="entry name" value="Eukaryotic type KH-domain (KH-domain type I)"/>
    <property type="match status" value="1"/>
</dbReference>
<feature type="region of interest" description="Disordered" evidence="20">
    <location>
        <begin position="1"/>
        <end position="53"/>
    </location>
</feature>
<evidence type="ECO:0000256" key="17">
    <source>
        <dbReference type="PROSITE-ProRule" id="PRU00047"/>
    </source>
</evidence>
<keyword evidence="10 18" id="KW-0694">RNA-binding</keyword>
<comment type="caution">
    <text evidence="22">The sequence shown here is derived from an EMBL/GenBank/DDBJ whole genome shotgun (WGS) entry which is preliminary data.</text>
</comment>
<feature type="region of interest" description="Disordered" evidence="20">
    <location>
        <begin position="340"/>
        <end position="364"/>
    </location>
</feature>
<evidence type="ECO:0000256" key="12">
    <source>
        <dbReference type="ARBA" id="ARBA00023015"/>
    </source>
</evidence>
<dbReference type="Pfam" id="PF22675">
    <property type="entry name" value="KH-I_KHDC4-BBP"/>
    <property type="match status" value="1"/>
</dbReference>
<evidence type="ECO:0000256" key="8">
    <source>
        <dbReference type="ARBA" id="ARBA00022771"/>
    </source>
</evidence>
<evidence type="ECO:0000256" key="13">
    <source>
        <dbReference type="ARBA" id="ARBA00023163"/>
    </source>
</evidence>
<evidence type="ECO:0000313" key="22">
    <source>
        <dbReference type="EMBL" id="KAL3876222.1"/>
    </source>
</evidence>
<gene>
    <name evidence="22" type="ORF">ACJMK2_034092</name>
</gene>
<proteinExistence type="inferred from homology"/>
<feature type="domain" description="CCHC-type" evidence="21">
    <location>
        <begin position="293"/>
        <end position="308"/>
    </location>
</feature>
<dbReference type="AlphaFoldDB" id="A0ABD3WR27"/>
<dbReference type="GO" id="GO:0000398">
    <property type="term" value="P:mRNA splicing, via spliceosome"/>
    <property type="evidence" value="ECO:0007669"/>
    <property type="project" value="UniProtKB-UniRule"/>
</dbReference>
<keyword evidence="9 19" id="KW-0862">Zinc</keyword>
<dbReference type="Pfam" id="PF00098">
    <property type="entry name" value="zf-CCHC"/>
    <property type="match status" value="1"/>
</dbReference>
<evidence type="ECO:0000256" key="2">
    <source>
        <dbReference type="ARBA" id="ARBA00010382"/>
    </source>
</evidence>
<evidence type="ECO:0000256" key="4">
    <source>
        <dbReference type="ARBA" id="ARBA00022553"/>
    </source>
</evidence>
<dbReference type="GO" id="GO:0045131">
    <property type="term" value="F:pre-mRNA branch point binding"/>
    <property type="evidence" value="ECO:0007669"/>
    <property type="project" value="UniProtKB-UniRule"/>
</dbReference>
<dbReference type="Pfam" id="PF16275">
    <property type="entry name" value="SF1-HH"/>
    <property type="match status" value="1"/>
</dbReference>
<keyword evidence="7 19" id="KW-0747">Spliceosome</keyword>
<feature type="compositionally biased region" description="Pro residues" evidence="20">
    <location>
        <begin position="594"/>
        <end position="629"/>
    </location>
</feature>
<dbReference type="SMART" id="SM00322">
    <property type="entry name" value="KH"/>
    <property type="match status" value="1"/>
</dbReference>
<keyword evidence="4" id="KW-0597">Phosphoprotein</keyword>
<evidence type="ECO:0000256" key="1">
    <source>
        <dbReference type="ARBA" id="ARBA00004123"/>
    </source>
</evidence>
<sequence length="668" mass="73287">MYTSANQSKRPIDYANNSQWGNDSQADRRKKRKSRWGNTDQLDKTIIPGMPTVLPANLNKEQERQYLLHLQIEEISRRLRTGDLGIQPNPEDRSPSPEPIYNNEGKRLNTREYRTRKKLEEERHHLVQEALALNPEFKPPADYKPPTVRVSDKVMIPQEEHPDINFVGLLIGPRGNTLKNLEKETGAKIIIRGKGSVKDGKIGRKDGQPLPGEDEPLHAYVTANNPENVKKAVEKIKEIIQQGIEVPEGQNDLRRQQLRELALLNGTLRENDGLAKLKQLQQAQTIVTNTIVCTICGGTGHIAQDCKQKRPGDTFRMMQSFPQTQADKAKMDSEYMSLMAELGEGPPPPKTASHHPQQQTMPPNQIRHMSVPPPNPMSFNPPWQGMNRPPMMSLPGQPTMNSQSQSQPGIHQQMYQAHPPTSMGVHHGGPLGMQNQQLHSGMPQQQQPGLHQHQHQQGLPPQAMQQHPPSHGMHYHPHNMQQQNMMPPHSVSTQIQPPPQMGSVTSTAPVAPPMNQFSSAGSVPPWQQQLISSSVVSTSAAVGVPPPTLMTAPPPPPPSSQPPTTMSWMTPPVSSGVPPPPVTSSAPMWQSAPAVPPPPPNSHPMPWQIPPPVVQPPMPVAPPPPPPSSQPNFNSVAPPPPPPGGYDVSSMAGGVNHLLVAPPPPPPN</sequence>
<comment type="function">
    <text evidence="19">Necessary for the splicing of pre-mRNA. Has a role in the recognition of the branch site (5'-UACUAAC-3'), the pyrimidine tract and the 3'-splice site at the 3'-end of introns.</text>
</comment>
<keyword evidence="5 19" id="KW-0507">mRNA processing</keyword>
<keyword evidence="11" id="KW-0007">Acetylation</keyword>
<evidence type="ECO:0000256" key="18">
    <source>
        <dbReference type="PROSITE-ProRule" id="PRU00117"/>
    </source>
</evidence>
<dbReference type="SUPFAM" id="SSF57756">
    <property type="entry name" value="Retrovirus zinc finger-like domains"/>
    <property type="match status" value="1"/>
</dbReference>
<feature type="compositionally biased region" description="Pro residues" evidence="20">
    <location>
        <begin position="546"/>
        <end position="561"/>
    </location>
</feature>
<evidence type="ECO:0000259" key="21">
    <source>
        <dbReference type="PROSITE" id="PS50158"/>
    </source>
</evidence>
<dbReference type="Gene3D" id="3.30.1370.10">
    <property type="entry name" value="K Homology domain, type 1"/>
    <property type="match status" value="1"/>
</dbReference>
<protein>
    <recommendedName>
        <fullName evidence="19">Branchpoint-bridging protein</fullName>
    </recommendedName>
</protein>
<evidence type="ECO:0000313" key="23">
    <source>
        <dbReference type="Proteomes" id="UP001634394"/>
    </source>
</evidence>
<evidence type="ECO:0000256" key="3">
    <source>
        <dbReference type="ARBA" id="ARBA00022491"/>
    </source>
</evidence>
<feature type="region of interest" description="Disordered" evidence="20">
    <location>
        <begin position="438"/>
        <end position="471"/>
    </location>
</feature>
<feature type="region of interest" description="Disordered" evidence="20">
    <location>
        <begin position="81"/>
        <end position="108"/>
    </location>
</feature>
<feature type="region of interest" description="Disordered" evidence="20">
    <location>
        <begin position="546"/>
        <end position="668"/>
    </location>
</feature>
<comment type="similarity">
    <text evidence="2 19">Belongs to the BBP/SF1 family.</text>
</comment>
<dbReference type="PANTHER" id="PTHR11208:SF45">
    <property type="entry name" value="SPLICING FACTOR 1"/>
    <property type="match status" value="1"/>
</dbReference>
<feature type="compositionally biased region" description="Polar residues" evidence="20">
    <location>
        <begin position="354"/>
        <end position="363"/>
    </location>
</feature>
<dbReference type="InterPro" id="IPR047086">
    <property type="entry name" value="SF1-HH_sf"/>
</dbReference>
<keyword evidence="15 19" id="KW-0539">Nucleus</keyword>
<dbReference type="GO" id="GO:0008270">
    <property type="term" value="F:zinc ion binding"/>
    <property type="evidence" value="ECO:0007669"/>
    <property type="project" value="UniProtKB-UniRule"/>
</dbReference>
<evidence type="ECO:0000256" key="19">
    <source>
        <dbReference type="RuleBase" id="RU367126"/>
    </source>
</evidence>
<dbReference type="PANTHER" id="PTHR11208">
    <property type="entry name" value="RNA-BINDING PROTEIN RELATED"/>
    <property type="match status" value="1"/>
</dbReference>
<accession>A0ABD3WR27</accession>
<dbReference type="CDD" id="cd22382">
    <property type="entry name" value="KH-I_SF1"/>
    <property type="match status" value="1"/>
</dbReference>
<dbReference type="InterPro" id="IPR001878">
    <property type="entry name" value="Znf_CCHC"/>
</dbReference>
<evidence type="ECO:0000256" key="16">
    <source>
        <dbReference type="ARBA" id="ARBA00055181"/>
    </source>
</evidence>
<comment type="subcellular location">
    <subcellularLocation>
        <location evidence="1 19">Nucleus</location>
    </subcellularLocation>
</comment>
<dbReference type="InterPro" id="IPR045071">
    <property type="entry name" value="BBP-like"/>
</dbReference>
<keyword evidence="6 19" id="KW-0479">Metal-binding</keyword>